<organism evidence="1">
    <name type="scientific">Gibberella zeae</name>
    <name type="common">Wheat head blight fungus</name>
    <name type="synonym">Fusarium graminearum</name>
    <dbReference type="NCBI Taxonomy" id="5518"/>
    <lineage>
        <taxon>Eukaryota</taxon>
        <taxon>Fungi</taxon>
        <taxon>Dikarya</taxon>
        <taxon>Ascomycota</taxon>
        <taxon>Pezizomycotina</taxon>
        <taxon>Sordariomycetes</taxon>
        <taxon>Hypocreomycetidae</taxon>
        <taxon>Hypocreales</taxon>
        <taxon>Nectriaceae</taxon>
        <taxon>Fusarium</taxon>
    </lineage>
</organism>
<name>A0A4E9EGV7_GIBZA</name>
<dbReference type="EMBL" id="CAAKMV010000160">
    <property type="protein sequence ID" value="VIO62247.1"/>
    <property type="molecule type" value="Genomic_DNA"/>
</dbReference>
<sequence>MLVVDALSLWKRVIHGIPIDYTYSTIYVAMTSQLVSVLVQSSNTLPFSATLQPWKPPASAVQTVIIT</sequence>
<protein>
    <submittedName>
        <fullName evidence="1">Uncharacterized protein</fullName>
    </submittedName>
</protein>
<dbReference type="AlphaFoldDB" id="A0A4E9EGV7"/>
<reference evidence="1" key="1">
    <citation type="submission" date="2019-04" db="EMBL/GenBank/DDBJ databases">
        <authorList>
            <person name="Melise S."/>
            <person name="Noan J."/>
            <person name="Okalmin O."/>
        </authorList>
    </citation>
    <scope>NUCLEOTIDE SEQUENCE</scope>
    <source>
        <strain evidence="1">FN9</strain>
    </source>
</reference>
<evidence type="ECO:0000313" key="1">
    <source>
        <dbReference type="EMBL" id="VIO62247.1"/>
    </source>
</evidence>
<proteinExistence type="predicted"/>
<gene>
    <name evidence="1" type="ORF">FUG_LOCUS471421</name>
</gene>
<accession>A0A4E9EGV7</accession>